<organism evidence="2 3">
    <name type="scientific">Jimgerdemannia flammicorona</name>
    <dbReference type="NCBI Taxonomy" id="994334"/>
    <lineage>
        <taxon>Eukaryota</taxon>
        <taxon>Fungi</taxon>
        <taxon>Fungi incertae sedis</taxon>
        <taxon>Mucoromycota</taxon>
        <taxon>Mucoromycotina</taxon>
        <taxon>Endogonomycetes</taxon>
        <taxon>Endogonales</taxon>
        <taxon>Endogonaceae</taxon>
        <taxon>Jimgerdemannia</taxon>
    </lineage>
</organism>
<dbReference type="EMBL" id="RBNJ01002235">
    <property type="protein sequence ID" value="RUS32224.1"/>
    <property type="molecule type" value="Genomic_DNA"/>
</dbReference>
<comment type="caution">
    <text evidence="2">The sequence shown here is derived from an EMBL/GenBank/DDBJ whole genome shotgun (WGS) entry which is preliminary data.</text>
</comment>
<name>A0A433QR08_9FUNG</name>
<sequence length="120" mass="13403">MPKSPSTRTETAFILTLLIYDLLWTQHFLRHQLTSADVTLHQHLLAPRGQRPISGSTFYPPSSRCSSGGHRSPPPSDATSDMLSIGGSDAPTWSRWPWLSCPPSGWHSMRMPRFGYARPS</sequence>
<protein>
    <submittedName>
        <fullName evidence="2">Uncharacterized protein</fullName>
    </submittedName>
</protein>
<feature type="compositionally biased region" description="Polar residues" evidence="1">
    <location>
        <begin position="53"/>
        <end position="66"/>
    </location>
</feature>
<proteinExistence type="predicted"/>
<dbReference type="Proteomes" id="UP000274822">
    <property type="component" value="Unassembled WGS sequence"/>
</dbReference>
<evidence type="ECO:0000256" key="1">
    <source>
        <dbReference type="SAM" id="MobiDB-lite"/>
    </source>
</evidence>
<accession>A0A433QR08</accession>
<feature type="region of interest" description="Disordered" evidence="1">
    <location>
        <begin position="49"/>
        <end position="85"/>
    </location>
</feature>
<gene>
    <name evidence="2" type="ORF">BC938DRAFT_476000</name>
</gene>
<evidence type="ECO:0000313" key="2">
    <source>
        <dbReference type="EMBL" id="RUS32224.1"/>
    </source>
</evidence>
<keyword evidence="3" id="KW-1185">Reference proteome</keyword>
<reference evidence="2 3" key="1">
    <citation type="journal article" date="2018" name="New Phytol.">
        <title>Phylogenomics of Endogonaceae and evolution of mycorrhizas within Mucoromycota.</title>
        <authorList>
            <person name="Chang Y."/>
            <person name="Desiro A."/>
            <person name="Na H."/>
            <person name="Sandor L."/>
            <person name="Lipzen A."/>
            <person name="Clum A."/>
            <person name="Barry K."/>
            <person name="Grigoriev I.V."/>
            <person name="Martin F.M."/>
            <person name="Stajich J.E."/>
            <person name="Smith M.E."/>
            <person name="Bonito G."/>
            <person name="Spatafora J.W."/>
        </authorList>
    </citation>
    <scope>NUCLEOTIDE SEQUENCE [LARGE SCALE GENOMIC DNA]</scope>
    <source>
        <strain evidence="2 3">AD002</strain>
    </source>
</reference>
<evidence type="ECO:0000313" key="3">
    <source>
        <dbReference type="Proteomes" id="UP000274822"/>
    </source>
</evidence>
<dbReference type="AlphaFoldDB" id="A0A433QR08"/>